<evidence type="ECO:0000259" key="2">
    <source>
        <dbReference type="Pfam" id="PF07853"/>
    </source>
</evidence>
<name>A0A0K2SH25_LIMPI</name>
<sequence>MSTESPERLASMPASRLERSLDTIALAVIVVQIGWLLFLWPGLPDRVPIHFDLAGQPDAWGSKGNLWFLPAVQVFLYGLIALTLRFPHFWNFPVPVTPENRERLHGLARVMLRCLRAEVAVLLGLGTRQGVQVARGAASGLGWSMPVFLAVIFGTLGLFLIQMVRERPGRRP</sequence>
<evidence type="ECO:0000256" key="1">
    <source>
        <dbReference type="SAM" id="Phobius"/>
    </source>
</evidence>
<gene>
    <name evidence="3" type="ORF">LIP_0533</name>
</gene>
<dbReference type="KEGG" id="lpil:LIP_0533"/>
<keyword evidence="1" id="KW-1133">Transmembrane helix</keyword>
<reference evidence="4" key="1">
    <citation type="submission" date="2015-07" db="EMBL/GenBank/DDBJ databases">
        <title>Complete genome sequence and phylogenetic analysis of Limnochorda pilosa.</title>
        <authorList>
            <person name="Watanabe M."/>
            <person name="Kojima H."/>
            <person name="Fukui M."/>
        </authorList>
    </citation>
    <scope>NUCLEOTIDE SEQUENCE [LARGE SCALE GENOMIC DNA]</scope>
    <source>
        <strain evidence="4">HC45</strain>
    </source>
</reference>
<feature type="domain" description="DUF1648" evidence="2">
    <location>
        <begin position="28"/>
        <end position="73"/>
    </location>
</feature>
<dbReference type="InterPro" id="IPR012867">
    <property type="entry name" value="DUF1648"/>
</dbReference>
<dbReference type="Pfam" id="PF07853">
    <property type="entry name" value="DUF1648"/>
    <property type="match status" value="1"/>
</dbReference>
<evidence type="ECO:0000313" key="4">
    <source>
        <dbReference type="Proteomes" id="UP000065807"/>
    </source>
</evidence>
<proteinExistence type="predicted"/>
<dbReference type="RefSeq" id="WP_068133901.1">
    <property type="nucleotide sequence ID" value="NZ_AP014924.1"/>
</dbReference>
<dbReference type="OrthoDB" id="9808690at2"/>
<reference evidence="4" key="2">
    <citation type="journal article" date="2016" name="Int. J. Syst. Evol. Microbiol.">
        <title>Complete genome sequence and cell structure of Limnochorda pilosa, a Gram-negative spore-former within the phylum Firmicutes.</title>
        <authorList>
            <person name="Watanabe M."/>
            <person name="Kojima H."/>
            <person name="Fukui M."/>
        </authorList>
    </citation>
    <scope>NUCLEOTIDE SEQUENCE [LARGE SCALE GENOMIC DNA]</scope>
    <source>
        <strain evidence="4">HC45</strain>
    </source>
</reference>
<feature type="transmembrane region" description="Helical" evidence="1">
    <location>
        <begin position="66"/>
        <end position="86"/>
    </location>
</feature>
<feature type="transmembrane region" description="Helical" evidence="1">
    <location>
        <begin position="145"/>
        <end position="164"/>
    </location>
</feature>
<keyword evidence="1" id="KW-0812">Transmembrane</keyword>
<organism evidence="3 4">
    <name type="scientific">Limnochorda pilosa</name>
    <dbReference type="NCBI Taxonomy" id="1555112"/>
    <lineage>
        <taxon>Bacteria</taxon>
        <taxon>Bacillati</taxon>
        <taxon>Bacillota</taxon>
        <taxon>Limnochordia</taxon>
        <taxon>Limnochordales</taxon>
        <taxon>Limnochordaceae</taxon>
        <taxon>Limnochorda</taxon>
    </lineage>
</organism>
<keyword evidence="4" id="KW-1185">Reference proteome</keyword>
<dbReference type="AlphaFoldDB" id="A0A0K2SH25"/>
<keyword evidence="1" id="KW-0472">Membrane</keyword>
<dbReference type="EMBL" id="AP014924">
    <property type="protein sequence ID" value="BAS26390.1"/>
    <property type="molecule type" value="Genomic_DNA"/>
</dbReference>
<feature type="transmembrane region" description="Helical" evidence="1">
    <location>
        <begin position="21"/>
        <end position="43"/>
    </location>
</feature>
<dbReference type="Proteomes" id="UP000065807">
    <property type="component" value="Chromosome"/>
</dbReference>
<protein>
    <recommendedName>
        <fullName evidence="2">DUF1648 domain-containing protein</fullName>
    </recommendedName>
</protein>
<accession>A0A0K2SH25</accession>
<evidence type="ECO:0000313" key="3">
    <source>
        <dbReference type="EMBL" id="BAS26390.1"/>
    </source>
</evidence>